<keyword evidence="2" id="KW-0540">Nuclease</keyword>
<evidence type="ECO:0000259" key="1">
    <source>
        <dbReference type="Pfam" id="PF01261"/>
    </source>
</evidence>
<dbReference type="AlphaFoldDB" id="A0A0B1RER0"/>
<accession>A0A0B1RER0</accession>
<gene>
    <name evidence="2" type="ORF">QU24_02155</name>
</gene>
<comment type="caution">
    <text evidence="2">The sequence shown here is derived from an EMBL/GenBank/DDBJ whole genome shotgun (WGS) entry which is preliminary data.</text>
</comment>
<evidence type="ECO:0000313" key="3">
    <source>
        <dbReference type="Proteomes" id="UP000030853"/>
    </source>
</evidence>
<proteinExistence type="predicted"/>
<dbReference type="NCBIfam" id="TIGR04379">
    <property type="entry name" value="myo_inos_iolE"/>
    <property type="match status" value="1"/>
</dbReference>
<evidence type="ECO:0000313" key="2">
    <source>
        <dbReference type="EMBL" id="KHJ69682.1"/>
    </source>
</evidence>
<dbReference type="PANTHER" id="PTHR12110">
    <property type="entry name" value="HYDROXYPYRUVATE ISOMERASE"/>
    <property type="match status" value="1"/>
</dbReference>
<dbReference type="SUPFAM" id="SSF51658">
    <property type="entry name" value="Xylose isomerase-like"/>
    <property type="match status" value="1"/>
</dbReference>
<keyword evidence="2" id="KW-0378">Hydrolase</keyword>
<dbReference type="InterPro" id="IPR036237">
    <property type="entry name" value="Xyl_isomerase-like_sf"/>
</dbReference>
<protein>
    <submittedName>
        <fullName evidence="2">Endonuclease</fullName>
    </submittedName>
</protein>
<dbReference type="Pfam" id="PF01261">
    <property type="entry name" value="AP_endonuc_2"/>
    <property type="match status" value="1"/>
</dbReference>
<dbReference type="PANTHER" id="PTHR12110:SF41">
    <property type="entry name" value="INOSOSE DEHYDRATASE"/>
    <property type="match status" value="1"/>
</dbReference>
<reference evidence="2 3" key="1">
    <citation type="submission" date="2014-11" db="EMBL/GenBank/DDBJ databases">
        <title>Genome sequencing of Pantoea rodasii ND03.</title>
        <authorList>
            <person name="Muhamad Yunos N.Y."/>
            <person name="Chan K.-G."/>
        </authorList>
    </citation>
    <scope>NUCLEOTIDE SEQUENCE [LARGE SCALE GENOMIC DNA]</scope>
    <source>
        <strain evidence="2 3">ND03</strain>
    </source>
</reference>
<sequence>MIKKTFYRSGQPAPKLGVSPLSWVNEVLHHLGADTTAEQCLSEARQAGFQGVELSRIFPREPGALKQLLSQQQLQLVSGWHDGFLTERSVEQELDAVHNHASLLQENGARVMVYGECGWMTDNALDVPLHARRLLPEDQVKPYAARLSAFSDALLAQYGLHLAYHHHLMMVAETLPEIRALLSACTPSVGLLLDTGHATAAGFSYTQLIDEFADRICHIHLKDVRLDRLQQVRASGMTFNEAVLSGMFTVPGDGGIDYRPLAEFIAHSGYQGWMVVEAEQDPAKAPPLATVTRAQRYVAQHIYPANA</sequence>
<dbReference type="InterPro" id="IPR030823">
    <property type="entry name" value="IolE/MocC"/>
</dbReference>
<dbReference type="Gene3D" id="3.20.20.150">
    <property type="entry name" value="Divalent-metal-dependent TIM barrel enzymes"/>
    <property type="match status" value="1"/>
</dbReference>
<organism evidence="2 3">
    <name type="scientific">Pantoea rodasii</name>
    <dbReference type="NCBI Taxonomy" id="1076549"/>
    <lineage>
        <taxon>Bacteria</taxon>
        <taxon>Pseudomonadati</taxon>
        <taxon>Pseudomonadota</taxon>
        <taxon>Gammaproteobacteria</taxon>
        <taxon>Enterobacterales</taxon>
        <taxon>Erwiniaceae</taxon>
        <taxon>Pantoea</taxon>
    </lineage>
</organism>
<dbReference type="InterPro" id="IPR013022">
    <property type="entry name" value="Xyl_isomerase-like_TIM-brl"/>
</dbReference>
<dbReference type="RefSeq" id="WP_039327929.1">
    <property type="nucleotide sequence ID" value="NZ_JTJJ01000011.1"/>
</dbReference>
<dbReference type="InterPro" id="IPR050312">
    <property type="entry name" value="IolE/XylAMocC-like"/>
</dbReference>
<dbReference type="Proteomes" id="UP000030853">
    <property type="component" value="Unassembled WGS sequence"/>
</dbReference>
<dbReference type="GO" id="GO:0004519">
    <property type="term" value="F:endonuclease activity"/>
    <property type="evidence" value="ECO:0007669"/>
    <property type="project" value="UniProtKB-KW"/>
</dbReference>
<keyword evidence="2" id="KW-0255">Endonuclease</keyword>
<name>A0A0B1RER0_9GAMM</name>
<dbReference type="EMBL" id="JTJJ01000011">
    <property type="protein sequence ID" value="KHJ69682.1"/>
    <property type="molecule type" value="Genomic_DNA"/>
</dbReference>
<feature type="domain" description="Xylose isomerase-like TIM barrel" evidence="1">
    <location>
        <begin position="42"/>
        <end position="286"/>
    </location>
</feature>